<keyword evidence="1" id="KW-0812">Transmembrane</keyword>
<name>A0ABS9YPD0_9ACTN</name>
<dbReference type="EMBL" id="JALDAY010000024">
    <property type="protein sequence ID" value="MCI3279128.1"/>
    <property type="molecule type" value="Genomic_DNA"/>
</dbReference>
<gene>
    <name evidence="2" type="ORF">MQP27_49500</name>
</gene>
<keyword evidence="1" id="KW-0472">Membrane</keyword>
<protein>
    <submittedName>
        <fullName evidence="2">Uncharacterized protein</fullName>
    </submittedName>
</protein>
<evidence type="ECO:0000256" key="1">
    <source>
        <dbReference type="SAM" id="Phobius"/>
    </source>
</evidence>
<comment type="caution">
    <text evidence="2">The sequence shown here is derived from an EMBL/GenBank/DDBJ whole genome shotgun (WGS) entry which is preliminary data.</text>
</comment>
<evidence type="ECO:0000313" key="2">
    <source>
        <dbReference type="EMBL" id="MCI3279128.1"/>
    </source>
</evidence>
<reference evidence="2" key="1">
    <citation type="submission" date="2022-03" db="EMBL/GenBank/DDBJ databases">
        <title>Streptomyces 7R015 and 7R016 isolated from Barleria lupulina in Thailand.</title>
        <authorList>
            <person name="Kanchanasin P."/>
            <person name="Phongsopitanun W."/>
            <person name="Tanasupawat S."/>
        </authorList>
    </citation>
    <scope>NUCLEOTIDE SEQUENCE</scope>
    <source>
        <strain evidence="2">7R015</strain>
    </source>
</reference>
<evidence type="ECO:0000313" key="3">
    <source>
        <dbReference type="Proteomes" id="UP001165269"/>
    </source>
</evidence>
<dbReference type="RefSeq" id="WP_242778775.1">
    <property type="nucleotide sequence ID" value="NZ_JALDAY010000024.1"/>
</dbReference>
<sequence length="55" mass="6106">MTENHLHNDRFPTDPRTLMFVITTCAALSLLLPTDRVQSFTGLLGIALALLPGRR</sequence>
<dbReference type="Proteomes" id="UP001165269">
    <property type="component" value="Unassembled WGS sequence"/>
</dbReference>
<accession>A0ABS9YPD0</accession>
<feature type="transmembrane region" description="Helical" evidence="1">
    <location>
        <begin position="20"/>
        <end position="51"/>
    </location>
</feature>
<keyword evidence="3" id="KW-1185">Reference proteome</keyword>
<organism evidence="2 3">
    <name type="scientific">Streptomyces cylindrosporus</name>
    <dbReference type="NCBI Taxonomy" id="2927583"/>
    <lineage>
        <taxon>Bacteria</taxon>
        <taxon>Bacillati</taxon>
        <taxon>Actinomycetota</taxon>
        <taxon>Actinomycetes</taxon>
        <taxon>Kitasatosporales</taxon>
        <taxon>Streptomycetaceae</taxon>
        <taxon>Streptomyces</taxon>
    </lineage>
</organism>
<proteinExistence type="predicted"/>
<keyword evidence="1" id="KW-1133">Transmembrane helix</keyword>